<dbReference type="AlphaFoldDB" id="A0A9P6REB0"/>
<evidence type="ECO:0000256" key="4">
    <source>
        <dbReference type="ARBA" id="ARBA00022833"/>
    </source>
</evidence>
<keyword evidence="3 5" id="KW-0863">Zinc-finger</keyword>
<dbReference type="SUPFAM" id="SSF57863">
    <property type="entry name" value="ArfGap/RecO-like zinc finger"/>
    <property type="match status" value="1"/>
</dbReference>
<evidence type="ECO:0000256" key="5">
    <source>
        <dbReference type="PROSITE-ProRule" id="PRU00288"/>
    </source>
</evidence>
<sequence>MPTMTISEPTKQETTDFFKRLKAQHANKMCADCNSKNPDWCSIPFGIFVCYDCSSVHRNLGVHISFVRSSVLDSWSWDQLRTMKVGGNAALNEFFSKSLLSSSKDAKTKYTSKVAVAYKEKLEQRKVEDAASNPGRMIPEAAKPAITAAPVTAADDDDFFNTWNEPKKPSSGTSTPTSSSTPPPVVGMAGTGSPRAGLVRPARSTLTPKKTTLGATKPMKLGVKKVAGISFEEAEARAKAEADRIAALGAEAAEQERLEKKAAAERAAQRVADQEYARNQPKAAPQLTNYYQANSAGDANTKANEDGLARLGMGMGRMGFGAVPSARPANNYTPQVESTTARDKFGGQKAISSDQYFGRNNYDSKAQAEANQRLQSFSGATSISSSQYFGRDESAPQGEEVDQLSADFAAIGNAVMKGADLLNDMLNDMSSHYNY</sequence>
<keyword evidence="1" id="KW-0343">GTPase activation</keyword>
<name>A0A9P6REB0_9FUNG</name>
<evidence type="ECO:0000256" key="1">
    <source>
        <dbReference type="ARBA" id="ARBA00022468"/>
    </source>
</evidence>
<evidence type="ECO:0000313" key="10">
    <source>
        <dbReference type="Proteomes" id="UP000823405"/>
    </source>
</evidence>
<dbReference type="PANTHER" id="PTHR45686">
    <property type="entry name" value="ADP-RIBOSYLATION FACTOR GTPASE ACTIVATING PROTEIN 3, ISOFORM H-RELATED"/>
    <property type="match status" value="1"/>
</dbReference>
<dbReference type="EMBL" id="JAAAIN010000197">
    <property type="protein sequence ID" value="KAG0318297.1"/>
    <property type="molecule type" value="Genomic_DNA"/>
</dbReference>
<keyword evidence="10" id="KW-1185">Reference proteome</keyword>
<dbReference type="InterPro" id="IPR038508">
    <property type="entry name" value="ArfGAP_dom_sf"/>
</dbReference>
<protein>
    <submittedName>
        <fullName evidence="9">ADP-ribosylation factor GTPase activating protein, ER-Golgi transport</fullName>
    </submittedName>
</protein>
<gene>
    <name evidence="9" type="primary">GLO3_1</name>
    <name evidence="9" type="ORF">BGZ97_003970</name>
</gene>
<dbReference type="PROSITE" id="PS50115">
    <property type="entry name" value="ARFGAP"/>
    <property type="match status" value="1"/>
</dbReference>
<keyword evidence="6" id="KW-0175">Coiled coil</keyword>
<dbReference type="SMART" id="SM00105">
    <property type="entry name" value="ArfGap"/>
    <property type="match status" value="1"/>
</dbReference>
<dbReference type="GO" id="GO:0005096">
    <property type="term" value="F:GTPase activator activity"/>
    <property type="evidence" value="ECO:0007669"/>
    <property type="project" value="UniProtKB-KW"/>
</dbReference>
<keyword evidence="2" id="KW-0479">Metal-binding</keyword>
<evidence type="ECO:0000256" key="7">
    <source>
        <dbReference type="SAM" id="MobiDB-lite"/>
    </source>
</evidence>
<dbReference type="Pfam" id="PF01412">
    <property type="entry name" value="ArfGap"/>
    <property type="match status" value="1"/>
</dbReference>
<feature type="region of interest" description="Disordered" evidence="7">
    <location>
        <begin position="157"/>
        <end position="213"/>
    </location>
</feature>
<feature type="coiled-coil region" evidence="6">
    <location>
        <begin position="231"/>
        <end position="270"/>
    </location>
</feature>
<evidence type="ECO:0000313" key="9">
    <source>
        <dbReference type="EMBL" id="KAG0318297.1"/>
    </source>
</evidence>
<keyword evidence="4" id="KW-0862">Zinc</keyword>
<dbReference type="PANTHER" id="PTHR45686:SF4">
    <property type="entry name" value="ADP-RIBOSYLATION FACTOR GTPASE ACTIVATING PROTEIN 3, ISOFORM H"/>
    <property type="match status" value="1"/>
</dbReference>
<feature type="compositionally biased region" description="Low complexity" evidence="7">
    <location>
        <begin position="169"/>
        <end position="180"/>
    </location>
</feature>
<feature type="compositionally biased region" description="Polar residues" evidence="7">
    <location>
        <begin position="204"/>
        <end position="213"/>
    </location>
</feature>
<dbReference type="Proteomes" id="UP000823405">
    <property type="component" value="Unassembled WGS sequence"/>
</dbReference>
<organism evidence="9 10">
    <name type="scientific">Linnemannia gamsii</name>
    <dbReference type="NCBI Taxonomy" id="64522"/>
    <lineage>
        <taxon>Eukaryota</taxon>
        <taxon>Fungi</taxon>
        <taxon>Fungi incertae sedis</taxon>
        <taxon>Mucoromycota</taxon>
        <taxon>Mortierellomycotina</taxon>
        <taxon>Mortierellomycetes</taxon>
        <taxon>Mortierellales</taxon>
        <taxon>Mortierellaceae</taxon>
        <taxon>Linnemannia</taxon>
    </lineage>
</organism>
<accession>A0A9P6REB0</accession>
<evidence type="ECO:0000259" key="8">
    <source>
        <dbReference type="PROSITE" id="PS50115"/>
    </source>
</evidence>
<dbReference type="GO" id="GO:0048205">
    <property type="term" value="P:COPI coating of Golgi vesicle"/>
    <property type="evidence" value="ECO:0007669"/>
    <property type="project" value="TreeGrafter"/>
</dbReference>
<dbReference type="Gene3D" id="1.10.220.150">
    <property type="entry name" value="Arf GTPase activating protein"/>
    <property type="match status" value="1"/>
</dbReference>
<comment type="caution">
    <text evidence="9">The sequence shown here is derived from an EMBL/GenBank/DDBJ whole genome shotgun (WGS) entry which is preliminary data.</text>
</comment>
<evidence type="ECO:0000256" key="6">
    <source>
        <dbReference type="SAM" id="Coils"/>
    </source>
</evidence>
<dbReference type="InterPro" id="IPR001164">
    <property type="entry name" value="ArfGAP_dom"/>
</dbReference>
<evidence type="ECO:0000256" key="2">
    <source>
        <dbReference type="ARBA" id="ARBA00022723"/>
    </source>
</evidence>
<dbReference type="CDD" id="cd08831">
    <property type="entry name" value="ArfGap_ArfGap2_3_like"/>
    <property type="match status" value="1"/>
</dbReference>
<evidence type="ECO:0000256" key="3">
    <source>
        <dbReference type="ARBA" id="ARBA00022771"/>
    </source>
</evidence>
<dbReference type="GO" id="GO:0008270">
    <property type="term" value="F:zinc ion binding"/>
    <property type="evidence" value="ECO:0007669"/>
    <property type="project" value="UniProtKB-KW"/>
</dbReference>
<reference evidence="9" key="1">
    <citation type="journal article" date="2020" name="Fungal Divers.">
        <title>Resolving the Mortierellaceae phylogeny through synthesis of multi-gene phylogenetics and phylogenomics.</title>
        <authorList>
            <person name="Vandepol N."/>
            <person name="Liber J."/>
            <person name="Desiro A."/>
            <person name="Na H."/>
            <person name="Kennedy M."/>
            <person name="Barry K."/>
            <person name="Grigoriev I.V."/>
            <person name="Miller A.N."/>
            <person name="O'Donnell K."/>
            <person name="Stajich J.E."/>
            <person name="Bonito G."/>
        </authorList>
    </citation>
    <scope>NUCLEOTIDE SEQUENCE</scope>
    <source>
        <strain evidence="9">NVP60</strain>
    </source>
</reference>
<dbReference type="InterPro" id="IPR037278">
    <property type="entry name" value="ARFGAP/RecO"/>
</dbReference>
<dbReference type="OrthoDB" id="983479at2759"/>
<proteinExistence type="predicted"/>
<dbReference type="PRINTS" id="PR00405">
    <property type="entry name" value="REVINTRACTNG"/>
</dbReference>
<feature type="domain" description="Arf-GAP" evidence="8">
    <location>
        <begin position="15"/>
        <end position="134"/>
    </location>
</feature>
<dbReference type="GO" id="GO:0000139">
    <property type="term" value="C:Golgi membrane"/>
    <property type="evidence" value="ECO:0007669"/>
    <property type="project" value="GOC"/>
</dbReference>